<dbReference type="Gene3D" id="3.30.2180.10">
    <property type="entry name" value="ATP12-like"/>
    <property type="match status" value="1"/>
</dbReference>
<dbReference type="InterPro" id="IPR011419">
    <property type="entry name" value="ATP12_ATP_synth-F1-assembly"/>
</dbReference>
<accession>A0A0H3G1Z5</accession>
<evidence type="ECO:0000256" key="2">
    <source>
        <dbReference type="ARBA" id="ARBA00022946"/>
    </source>
</evidence>
<evidence type="ECO:0000313" key="4">
    <source>
        <dbReference type="EMBL" id="AEH62810.1"/>
    </source>
</evidence>
<dbReference type="eggNOG" id="COG5387">
    <property type="taxonomic scope" value="Bacteria"/>
</dbReference>
<dbReference type="AlphaFoldDB" id="A0A0H3G1Z5"/>
<name>A0A0H3G1Z5_ZYMMA</name>
<dbReference type="Proteomes" id="UP000001494">
    <property type="component" value="Chromosome"/>
</dbReference>
<gene>
    <name evidence="4" type="ordered locus">Zmob_0975</name>
</gene>
<dbReference type="GO" id="GO:0043461">
    <property type="term" value="P:proton-transporting ATP synthase complex assembly"/>
    <property type="evidence" value="ECO:0007669"/>
    <property type="project" value="InterPro"/>
</dbReference>
<dbReference type="KEGG" id="zmm:Zmob_0975"/>
<dbReference type="PANTHER" id="PTHR21013:SF10">
    <property type="entry name" value="ATP SYNTHASE MITOCHONDRIAL F1 COMPLEX ASSEMBLY FACTOR 2"/>
    <property type="match status" value="1"/>
</dbReference>
<dbReference type="OrthoDB" id="9797825at2"/>
<organism evidence="4 5">
    <name type="scientific">Zymomonas mobilis subsp. mobilis (strain ATCC 10988 / DSM 424 / LMG 404 / NCIMB 8938 / NRRL B-806 / ZM1)</name>
    <dbReference type="NCBI Taxonomy" id="555217"/>
    <lineage>
        <taxon>Bacteria</taxon>
        <taxon>Pseudomonadati</taxon>
        <taxon>Pseudomonadota</taxon>
        <taxon>Alphaproteobacteria</taxon>
        <taxon>Sphingomonadales</taxon>
        <taxon>Zymomonadaceae</taxon>
        <taxon>Zymomonas</taxon>
    </lineage>
</organism>
<dbReference type="Gene3D" id="1.10.3580.10">
    <property type="entry name" value="ATP12 ATPase"/>
    <property type="match status" value="1"/>
</dbReference>
<keyword evidence="2" id="KW-0809">Transit peptide</keyword>
<evidence type="ECO:0000256" key="1">
    <source>
        <dbReference type="ARBA" id="ARBA00008231"/>
    </source>
</evidence>
<keyword evidence="3" id="KW-0143">Chaperone</keyword>
<protein>
    <submittedName>
        <fullName evidence="4">ATP12 ATPase</fullName>
    </submittedName>
</protein>
<sequence length="234" mass="26549">MKRKRFYKKATVDKAEIGFAAKLDDRQIMTPARHPLILPTRALAEAVAEEWNNQPKEIDLASMPITGYANAAVDLVPDRYDDFVAGIRQFAESDVTCYRADSPQALVDREIELWEPLLEWAEKRFDIHFHRVVGIIHKKQPEVTLQRIGAAVTDFNHFEIVALTQLATISGSLVIPLAILADEITPEKAFDAAHIDEIWQAEQWGQDEVAANALKRRRRDFLAAARFFSLVNTN</sequence>
<reference evidence="4 5" key="1">
    <citation type="journal article" date="2011" name="J. Bacteriol.">
        <title>Genome sequence of the ethanol-producing Zymomonas mobilis subsp. mobilis lectotype strain ATCC 10988.</title>
        <authorList>
            <person name="Pappas K.M."/>
            <person name="Kouvelis V.N."/>
            <person name="Saunders E."/>
            <person name="Brettin T.S."/>
            <person name="Bruce D."/>
            <person name="Detter C."/>
            <person name="Balakireva M."/>
            <person name="Han C.S."/>
            <person name="Savvakis G."/>
            <person name="Kyrpides N.C."/>
            <person name="Typas M.A."/>
        </authorList>
    </citation>
    <scope>NUCLEOTIDE SEQUENCE [LARGE SCALE GENOMIC DNA]</scope>
    <source>
        <strain evidence="5">ATCC 10988 / DSM 424 / CCUG 17860 / LMG 404 / NCIMB 8938 / NRRL B-806 / ZM1</strain>
    </source>
</reference>
<evidence type="ECO:0000256" key="3">
    <source>
        <dbReference type="ARBA" id="ARBA00023186"/>
    </source>
</evidence>
<dbReference type="InterPro" id="IPR023335">
    <property type="entry name" value="ATP12_ortho_dom_sf"/>
</dbReference>
<proteinExistence type="inferred from homology"/>
<dbReference type="PANTHER" id="PTHR21013">
    <property type="entry name" value="ATP SYNTHASE MITOCHONDRIAL F1 COMPLEX ASSEMBLY FACTOR 2/ATP12 PROTEIN, MITOCHONDRIAL PRECURSOR"/>
    <property type="match status" value="1"/>
</dbReference>
<dbReference type="RefSeq" id="WP_014500810.1">
    <property type="nucleotide sequence ID" value="NC_017262.1"/>
</dbReference>
<dbReference type="HOGENOM" id="CLU_047893_3_0_5"/>
<dbReference type="Pfam" id="PF07542">
    <property type="entry name" value="ATP12"/>
    <property type="match status" value="1"/>
</dbReference>
<dbReference type="InterPro" id="IPR042272">
    <property type="entry name" value="ATP12_ATP_synth-F1-assembly_N"/>
</dbReference>
<dbReference type="EMBL" id="CP002850">
    <property type="protein sequence ID" value="AEH62810.1"/>
    <property type="molecule type" value="Genomic_DNA"/>
</dbReference>
<comment type="similarity">
    <text evidence="1">Belongs to the ATP12 family.</text>
</comment>
<dbReference type="SUPFAM" id="SSF160909">
    <property type="entry name" value="ATP12-like"/>
    <property type="match status" value="1"/>
</dbReference>
<evidence type="ECO:0000313" key="5">
    <source>
        <dbReference type="Proteomes" id="UP000001494"/>
    </source>
</evidence>